<dbReference type="RefSeq" id="WP_087255421.1">
    <property type="nucleotide sequence ID" value="NZ_CAUFBS010000003.1"/>
</dbReference>
<dbReference type="AlphaFoldDB" id="A0A1Y4EJC7"/>
<dbReference type="GO" id="GO:0000156">
    <property type="term" value="F:phosphorelay response regulator activity"/>
    <property type="evidence" value="ECO:0007669"/>
    <property type="project" value="InterPro"/>
</dbReference>
<evidence type="ECO:0000313" key="3">
    <source>
        <dbReference type="EMBL" id="OUQ05641.1"/>
    </source>
</evidence>
<dbReference type="Gene3D" id="2.40.50.1020">
    <property type="entry name" value="LytTr DNA-binding domain"/>
    <property type="match status" value="1"/>
</dbReference>
<dbReference type="SMART" id="SM00850">
    <property type="entry name" value="LytTR"/>
    <property type="match status" value="1"/>
</dbReference>
<evidence type="ECO:0000256" key="1">
    <source>
        <dbReference type="PROSITE-ProRule" id="PRU00169"/>
    </source>
</evidence>
<dbReference type="Pfam" id="PF04397">
    <property type="entry name" value="LytTR"/>
    <property type="match status" value="1"/>
</dbReference>
<dbReference type="InterPro" id="IPR011006">
    <property type="entry name" value="CheY-like_superfamily"/>
</dbReference>
<dbReference type="InterPro" id="IPR007492">
    <property type="entry name" value="LytTR_DNA-bd_dom"/>
</dbReference>
<comment type="caution">
    <text evidence="3">The sequence shown here is derived from an EMBL/GenBank/DDBJ whole genome shotgun (WGS) entry which is preliminary data.</text>
</comment>
<dbReference type="PANTHER" id="PTHR37299:SF1">
    <property type="entry name" value="STAGE 0 SPORULATION PROTEIN A HOMOLOG"/>
    <property type="match status" value="1"/>
</dbReference>
<dbReference type="SUPFAM" id="SSF52172">
    <property type="entry name" value="CheY-like"/>
    <property type="match status" value="1"/>
</dbReference>
<sequence length="226" mass="27433">MFYFAIVDDQQLDIDKIKNMIIKYCNNYSITYSIDSYLKDSEQLYEKKYDAIFLDIDLPKINGLNIAKKINSIYKTKIIFITNYKDYMHLTFNVNAFHFVHKEYIDYELYPILSLLFKSIQKKYIIIQDTPIYLVDIIYIQIDDHYCYIYTSKKNIQTWTTLESILDQIDDKKFFRINRQTALNMDYIYAVENNHIILTNNVKLVLSRRRKNEFLKCYHQYLLEQI</sequence>
<dbReference type="Proteomes" id="UP000196258">
    <property type="component" value="Unassembled WGS sequence"/>
</dbReference>
<evidence type="ECO:0000259" key="2">
    <source>
        <dbReference type="PROSITE" id="PS50110"/>
    </source>
</evidence>
<evidence type="ECO:0000313" key="4">
    <source>
        <dbReference type="Proteomes" id="UP000196258"/>
    </source>
</evidence>
<dbReference type="InterPro" id="IPR046947">
    <property type="entry name" value="LytR-like"/>
</dbReference>
<protein>
    <recommendedName>
        <fullName evidence="2">Response regulatory domain-containing protein</fullName>
    </recommendedName>
</protein>
<dbReference type="PROSITE" id="PS50110">
    <property type="entry name" value="RESPONSE_REGULATORY"/>
    <property type="match status" value="1"/>
</dbReference>
<accession>A0A1Y4EJC7</accession>
<dbReference type="Pfam" id="PF00072">
    <property type="entry name" value="Response_reg"/>
    <property type="match status" value="1"/>
</dbReference>
<proteinExistence type="predicted"/>
<dbReference type="EMBL" id="NFLB01000004">
    <property type="protein sequence ID" value="OUQ05641.1"/>
    <property type="molecule type" value="Genomic_DNA"/>
</dbReference>
<dbReference type="InterPro" id="IPR001789">
    <property type="entry name" value="Sig_transdc_resp-reg_receiver"/>
</dbReference>
<name>A0A1Y4EJC7_9FIRM</name>
<feature type="modified residue" description="4-aspartylphosphate" evidence="1">
    <location>
        <position position="55"/>
    </location>
</feature>
<gene>
    <name evidence="3" type="ORF">B5E91_04300</name>
</gene>
<dbReference type="PANTHER" id="PTHR37299">
    <property type="entry name" value="TRANSCRIPTIONAL REGULATOR-RELATED"/>
    <property type="match status" value="1"/>
</dbReference>
<feature type="domain" description="Response regulatory" evidence="2">
    <location>
        <begin position="3"/>
        <end position="117"/>
    </location>
</feature>
<keyword evidence="1" id="KW-0597">Phosphoprotein</keyword>
<organism evidence="3 4">
    <name type="scientific">Thomasclavelia spiroformis</name>
    <dbReference type="NCBI Taxonomy" id="29348"/>
    <lineage>
        <taxon>Bacteria</taxon>
        <taxon>Bacillati</taxon>
        <taxon>Bacillota</taxon>
        <taxon>Erysipelotrichia</taxon>
        <taxon>Erysipelotrichales</taxon>
        <taxon>Coprobacillaceae</taxon>
        <taxon>Thomasclavelia</taxon>
    </lineage>
</organism>
<dbReference type="Gene3D" id="3.40.50.2300">
    <property type="match status" value="1"/>
</dbReference>
<dbReference type="GO" id="GO:0003677">
    <property type="term" value="F:DNA binding"/>
    <property type="evidence" value="ECO:0007669"/>
    <property type="project" value="InterPro"/>
</dbReference>
<reference evidence="4" key="1">
    <citation type="submission" date="2017-04" db="EMBL/GenBank/DDBJ databases">
        <title>Function of individual gut microbiota members based on whole genome sequencing of pure cultures obtained from chicken caecum.</title>
        <authorList>
            <person name="Medvecky M."/>
            <person name="Cejkova D."/>
            <person name="Polansky O."/>
            <person name="Karasova D."/>
            <person name="Kubasova T."/>
            <person name="Cizek A."/>
            <person name="Rychlik I."/>
        </authorList>
    </citation>
    <scope>NUCLEOTIDE SEQUENCE [LARGE SCALE GENOMIC DNA]</scope>
    <source>
        <strain evidence="4">An149</strain>
    </source>
</reference>